<feature type="compositionally biased region" description="Basic and acidic residues" evidence="1">
    <location>
        <begin position="1101"/>
        <end position="1113"/>
    </location>
</feature>
<evidence type="ECO:0000313" key="5">
    <source>
        <dbReference type="Proteomes" id="UP000729402"/>
    </source>
</evidence>
<evidence type="ECO:0000256" key="1">
    <source>
        <dbReference type="SAM" id="MobiDB-lite"/>
    </source>
</evidence>
<evidence type="ECO:0008006" key="6">
    <source>
        <dbReference type="Google" id="ProtNLM"/>
    </source>
</evidence>
<proteinExistence type="predicted"/>
<dbReference type="Pfam" id="PF25772">
    <property type="entry name" value="HEAT_RRP12_N"/>
    <property type="match status" value="1"/>
</dbReference>
<feature type="compositionally biased region" description="Basic residues" evidence="1">
    <location>
        <begin position="1194"/>
        <end position="1205"/>
    </location>
</feature>
<dbReference type="Pfam" id="PF08161">
    <property type="entry name" value="RRP12_HEAT"/>
    <property type="match status" value="1"/>
</dbReference>
<organism evidence="4 5">
    <name type="scientific">Zizania palustris</name>
    <name type="common">Northern wild rice</name>
    <dbReference type="NCBI Taxonomy" id="103762"/>
    <lineage>
        <taxon>Eukaryota</taxon>
        <taxon>Viridiplantae</taxon>
        <taxon>Streptophyta</taxon>
        <taxon>Embryophyta</taxon>
        <taxon>Tracheophyta</taxon>
        <taxon>Spermatophyta</taxon>
        <taxon>Magnoliopsida</taxon>
        <taxon>Liliopsida</taxon>
        <taxon>Poales</taxon>
        <taxon>Poaceae</taxon>
        <taxon>BOP clade</taxon>
        <taxon>Oryzoideae</taxon>
        <taxon>Oryzeae</taxon>
        <taxon>Zizaniinae</taxon>
        <taxon>Zizania</taxon>
    </lineage>
</organism>
<evidence type="ECO:0000259" key="3">
    <source>
        <dbReference type="Pfam" id="PF25772"/>
    </source>
</evidence>
<dbReference type="InterPro" id="IPR012978">
    <property type="entry name" value="HEAT_RRP12"/>
</dbReference>
<keyword evidence="5" id="KW-1185">Reference proteome</keyword>
<dbReference type="Proteomes" id="UP000729402">
    <property type="component" value="Unassembled WGS sequence"/>
</dbReference>
<dbReference type="PANTHER" id="PTHR48412:SF1">
    <property type="entry name" value="ARM REPEAT SUPERFAMILY PROTEIN"/>
    <property type="match status" value="1"/>
</dbReference>
<reference evidence="4" key="2">
    <citation type="submission" date="2021-02" db="EMBL/GenBank/DDBJ databases">
        <authorList>
            <person name="Kimball J.A."/>
            <person name="Haas M.W."/>
            <person name="Macchietto M."/>
            <person name="Kono T."/>
            <person name="Duquette J."/>
            <person name="Shao M."/>
        </authorList>
    </citation>
    <scope>NUCLEOTIDE SEQUENCE</scope>
    <source>
        <tissue evidence="4">Fresh leaf tissue</tissue>
    </source>
</reference>
<feature type="compositionally biased region" description="Basic and acidic residues" evidence="1">
    <location>
        <begin position="1141"/>
        <end position="1154"/>
    </location>
</feature>
<dbReference type="OrthoDB" id="2192888at2759"/>
<dbReference type="InterPro" id="IPR057860">
    <property type="entry name" value="HEAT_RRP12_N"/>
</dbReference>
<dbReference type="EMBL" id="JAAALK010000288">
    <property type="protein sequence ID" value="KAG8053897.1"/>
    <property type="molecule type" value="Genomic_DNA"/>
</dbReference>
<accession>A0A8J5V1I3</accession>
<reference evidence="4" key="1">
    <citation type="journal article" date="2021" name="bioRxiv">
        <title>Whole Genome Assembly and Annotation of Northern Wild Rice, Zizania palustris L., Supports a Whole Genome Duplication in the Zizania Genus.</title>
        <authorList>
            <person name="Haas M."/>
            <person name="Kono T."/>
            <person name="Macchietto M."/>
            <person name="Millas R."/>
            <person name="McGilp L."/>
            <person name="Shao M."/>
            <person name="Duquette J."/>
            <person name="Hirsch C.N."/>
            <person name="Kimball J."/>
        </authorList>
    </citation>
    <scope>NUCLEOTIDE SEQUENCE</scope>
    <source>
        <tissue evidence="4">Fresh leaf tissue</tissue>
    </source>
</reference>
<name>A0A8J5V1I3_ZIZPA</name>
<evidence type="ECO:0000259" key="2">
    <source>
        <dbReference type="Pfam" id="PF08161"/>
    </source>
</evidence>
<evidence type="ECO:0000313" key="4">
    <source>
        <dbReference type="EMBL" id="KAG8053897.1"/>
    </source>
</evidence>
<comment type="caution">
    <text evidence="4">The sequence shown here is derived from an EMBL/GenBank/DDBJ whole genome shotgun (WGS) entry which is preliminary data.</text>
</comment>
<feature type="domain" description="RRP12 HEAT" evidence="2">
    <location>
        <begin position="367"/>
        <end position="601"/>
    </location>
</feature>
<feature type="domain" description="RRP12 N-terminal HEAT" evidence="3">
    <location>
        <begin position="20"/>
        <end position="296"/>
    </location>
</feature>
<feature type="region of interest" description="Disordered" evidence="1">
    <location>
        <begin position="1071"/>
        <end position="1205"/>
    </location>
</feature>
<sequence length="1205" mass="132152">MKRKKASAAAAEFDADEPSQAPLPLEAFSGDVCAALTARYGRSTAPQHRHLLASAAAIRSILVDDGLPVTPASYLSPAVSALQAAGPADPAAASALASLLAILLPHIPSSSSSLPPASASESATALAALLSSPDASQLPTGTVRSVVKSLGYLALHVDAAADWDAVAAPLGALLAASVDQRAKVRRCAQESAEKLFAYLKHCGCGKKASNAAIGMFEKHILSAKSHVNLNSDASEGKEVEAANMIGAMAVLVPFLSKKAMEMVFSEIYELLSPCFSPLTRHVLKLMETLLDHLKAENVESELANLIPLLLAYLHYDEKKPDDTIVAALQLMRNCLVKLVGRPTLWMEALPSAFEAVSGYLILDRKCSEDIARLLQDCINSHIDRNIILTGSQLCDHDYESLNDGAAVKSICLSINNMLCASASPPDSILTIVLVLFLKLGEHSYVFMKHIILTLSQIAIKIGKGSQRNNVEECIGAAVISVGPDKILSLIPIAFDVDRLTCSNTWLLPILDKYIYGASLQQFLECIVPLAESVQKASSRVKIARKCEDLQSLTDQLWNLLPAFCHFPVDVCQNFGSLSKLLLEMLKCDRYLYKPAVKALQVQLSFKDIYISFLMFYELIFSCCWNYNAAHAFSQTTCFIFSQQLVDGTRRLSSSDKYGDMSVELSALFSSKIINFSCSNLEGCSKKDARKNMKVLASHSVDLLCTITEYFLDSSPEKRVHLKEALRCLAQLSGSTSISNLFLSLVKRLGLEDTHLEQENLECQANEVDKKDEGSTDVAEEKNKKRSLLMELISTFAETADEDLLDLLFGFVKSSLLNNKPCESKALFALSIILKEHNVYSLARLDEIMMLLHGIKTHLDNGVLEGQLLCYQYLLVHMIKVNEENTSKKAFLILNELIVALKSKKESRRLAYDVLLAISNSLRSSESNSEDSDIQRLFTMVMGYLSSPSPHIVSGAIAALSLLIYNDADFCMEVPNLIPSVLVFLQHKAIEVTKASLGFVKVLVTSLQSEKLLNLQADIMSGILKWSSVTKHHFKGKVVLILEILIRKCGFDAVNLITPEKYKAFVRSVEEGRKGNNNPAPADRAESDAQPTQHTAKRRKRFDSNVETRQEERPTQAPFFIKGAGRARPPGAKFQQTKASGRRGDRTNFKSKSEARPGNSQSTKGDKSQGYKKRTRSDKFDKTQNHGGKASARTSRFKKPRTAAAT</sequence>
<gene>
    <name evidence="4" type="ORF">GUJ93_ZPchr0001g33139</name>
</gene>
<dbReference type="AlphaFoldDB" id="A0A8J5V1I3"/>
<feature type="region of interest" description="Disordered" evidence="1">
    <location>
        <begin position="1"/>
        <end position="22"/>
    </location>
</feature>
<dbReference type="PANTHER" id="PTHR48412">
    <property type="entry name" value="ARM REPEAT SUPERFAMILY PROTEIN"/>
    <property type="match status" value="1"/>
</dbReference>
<protein>
    <recommendedName>
        <fullName evidence="6">Ribosomal RNA-processing protein 12-like conserved domain-containing protein</fullName>
    </recommendedName>
</protein>